<evidence type="ECO:0000259" key="1">
    <source>
        <dbReference type="Pfam" id="PF07638"/>
    </source>
</evidence>
<protein>
    <recommendedName>
        <fullName evidence="1">RNA polymerase sigma-70 ECF-like HTH domain-containing protein</fullName>
    </recommendedName>
</protein>
<evidence type="ECO:0000313" key="2">
    <source>
        <dbReference type="EMBL" id="QEG00187.1"/>
    </source>
</evidence>
<dbReference type="KEGG" id="smam:Mal15_42560"/>
<dbReference type="InterPro" id="IPR053812">
    <property type="entry name" value="HTH_Sigma70_ECF-like"/>
</dbReference>
<dbReference type="EMBL" id="CP036264">
    <property type="protein sequence ID" value="QEG00187.1"/>
    <property type="molecule type" value="Genomic_DNA"/>
</dbReference>
<reference evidence="2 3" key="1">
    <citation type="submission" date="2019-02" db="EMBL/GenBank/DDBJ databases">
        <title>Planctomycetal bacteria perform biofilm scaping via a novel small molecule.</title>
        <authorList>
            <person name="Jeske O."/>
            <person name="Boedeker C."/>
            <person name="Wiegand S."/>
            <person name="Breitling P."/>
            <person name="Kallscheuer N."/>
            <person name="Jogler M."/>
            <person name="Rohde M."/>
            <person name="Petersen J."/>
            <person name="Medema M.H."/>
            <person name="Surup F."/>
            <person name="Jogler C."/>
        </authorList>
    </citation>
    <scope>NUCLEOTIDE SEQUENCE [LARGE SCALE GENOMIC DNA]</scope>
    <source>
        <strain evidence="2 3">Mal15</strain>
    </source>
</reference>
<feature type="domain" description="RNA polymerase sigma-70 ECF-like HTH" evidence="1">
    <location>
        <begin position="19"/>
        <end position="59"/>
    </location>
</feature>
<keyword evidence="3" id="KW-1185">Reference proteome</keyword>
<dbReference type="Pfam" id="PF07638">
    <property type="entry name" value="Sigma70_ECF"/>
    <property type="match status" value="1"/>
</dbReference>
<dbReference type="Proteomes" id="UP000321353">
    <property type="component" value="Chromosome"/>
</dbReference>
<organism evidence="2 3">
    <name type="scientific">Stieleria maiorica</name>
    <dbReference type="NCBI Taxonomy" id="2795974"/>
    <lineage>
        <taxon>Bacteria</taxon>
        <taxon>Pseudomonadati</taxon>
        <taxon>Planctomycetota</taxon>
        <taxon>Planctomycetia</taxon>
        <taxon>Pirellulales</taxon>
        <taxon>Pirellulaceae</taxon>
        <taxon>Stieleria</taxon>
    </lineage>
</organism>
<sequence>MDLGQWNPDPRVGISRDMPDVNRILSEIEHGDPSAADQLLPLVDNELRKLLDKQMMKIVFATDLQIVQGLETRQSDAPTLRPWCKTKLSC</sequence>
<evidence type="ECO:0000313" key="3">
    <source>
        <dbReference type="Proteomes" id="UP000321353"/>
    </source>
</evidence>
<dbReference type="AlphaFoldDB" id="A0A5B9MJI8"/>
<name>A0A5B9MJI8_9BACT</name>
<gene>
    <name evidence="2" type="ORF">Mal15_42560</name>
</gene>
<accession>A0A5B9MJI8</accession>
<proteinExistence type="predicted"/>